<keyword evidence="2" id="KW-1133">Transmembrane helix</keyword>
<evidence type="ECO:0000313" key="6">
    <source>
        <dbReference type="Proteomes" id="UP000594262"/>
    </source>
</evidence>
<reference evidence="5" key="1">
    <citation type="submission" date="2021-01" db="UniProtKB">
        <authorList>
            <consortium name="EnsemblMetazoa"/>
        </authorList>
    </citation>
    <scope>IDENTIFICATION</scope>
</reference>
<dbReference type="GeneID" id="136807479"/>
<dbReference type="RefSeq" id="XP_066920164.1">
    <property type="nucleotide sequence ID" value="XM_067064063.1"/>
</dbReference>
<feature type="transmembrane region" description="Helical" evidence="2">
    <location>
        <begin position="568"/>
        <end position="592"/>
    </location>
</feature>
<dbReference type="InterPro" id="IPR058831">
    <property type="entry name" value="LolA-like_dom_2nd"/>
</dbReference>
<keyword evidence="6" id="KW-1185">Reference proteome</keyword>
<keyword evidence="3" id="KW-0732">Signal</keyword>
<organism evidence="5 6">
    <name type="scientific">Clytia hemisphaerica</name>
    <dbReference type="NCBI Taxonomy" id="252671"/>
    <lineage>
        <taxon>Eukaryota</taxon>
        <taxon>Metazoa</taxon>
        <taxon>Cnidaria</taxon>
        <taxon>Hydrozoa</taxon>
        <taxon>Hydroidolina</taxon>
        <taxon>Leptothecata</taxon>
        <taxon>Obeliida</taxon>
        <taxon>Clytiidae</taxon>
        <taxon>Clytia</taxon>
    </lineage>
</organism>
<feature type="domain" description="LolA-like" evidence="4">
    <location>
        <begin position="207"/>
        <end position="421"/>
    </location>
</feature>
<accession>A0A7M5UPE6</accession>
<feature type="region of interest" description="Disordered" evidence="1">
    <location>
        <begin position="633"/>
        <end position="680"/>
    </location>
</feature>
<dbReference type="PANTHER" id="PTHR36902:SF1">
    <property type="entry name" value="ENRICHED IN SURFACE-LABELED PROTEOME PROTEIN 9"/>
    <property type="match status" value="1"/>
</dbReference>
<keyword evidence="2" id="KW-0472">Membrane</keyword>
<dbReference type="PANTHER" id="PTHR36902">
    <property type="entry name" value="ENRICHED IN SURFACE-LABELED PROTEOME PROTEIN 9"/>
    <property type="match status" value="1"/>
</dbReference>
<feature type="chain" id="PRO_5029683070" description="LolA-like domain-containing protein" evidence="3">
    <location>
        <begin position="19"/>
        <end position="680"/>
    </location>
</feature>
<dbReference type="EnsemblMetazoa" id="CLYHEMT000458.1">
    <property type="protein sequence ID" value="CLYHEMP000458.1"/>
    <property type="gene ID" value="CLYHEMG000458"/>
</dbReference>
<protein>
    <recommendedName>
        <fullName evidence="4">LolA-like domain-containing protein</fullName>
    </recommendedName>
</protein>
<name>A0A7M5UPE6_9CNID</name>
<dbReference type="AlphaFoldDB" id="A0A7M5UPE6"/>
<evidence type="ECO:0000256" key="3">
    <source>
        <dbReference type="SAM" id="SignalP"/>
    </source>
</evidence>
<evidence type="ECO:0000256" key="1">
    <source>
        <dbReference type="SAM" id="MobiDB-lite"/>
    </source>
</evidence>
<dbReference type="Proteomes" id="UP000594262">
    <property type="component" value="Unplaced"/>
</dbReference>
<dbReference type="OrthoDB" id="5983572at2759"/>
<feature type="signal peptide" evidence="3">
    <location>
        <begin position="1"/>
        <end position="18"/>
    </location>
</feature>
<evidence type="ECO:0000259" key="4">
    <source>
        <dbReference type="Pfam" id="PF25898"/>
    </source>
</evidence>
<proteinExistence type="predicted"/>
<feature type="compositionally biased region" description="Basic and acidic residues" evidence="1">
    <location>
        <begin position="656"/>
        <end position="670"/>
    </location>
</feature>
<dbReference type="Pfam" id="PF25898">
    <property type="entry name" value="LolA_2nd_metazoa"/>
    <property type="match status" value="1"/>
</dbReference>
<evidence type="ECO:0000256" key="2">
    <source>
        <dbReference type="SAM" id="Phobius"/>
    </source>
</evidence>
<keyword evidence="2" id="KW-0812">Transmembrane</keyword>
<evidence type="ECO:0000313" key="5">
    <source>
        <dbReference type="EnsemblMetazoa" id="CLYHEMP000458.1"/>
    </source>
</evidence>
<sequence length="680" mass="79784">MMKFVLFVLVLGLSRSFAMEFPQLPDTYTTGVEVKSDMNVNHVIYTAREYRKQNKYSYYFESQRTKNITVTVRNMAVFFDFDKAEAKFVDTTDGRKKCRFTYNTARHVKDVAQMWRSPAATTSQLVGDVESNNYTYEGETVVRNLSCHHWKRHSGNETVDYHFFQTSSGDMKLVRILESNTMIHRHSIYDYFGFRKVEPTLEELQPPLGTYCANVTSNNKTIPEVAEQMTFNVEYRPIRMRTLANYSNLWLAVNYKIFWDMKNDMMRNDHHIKEDGDWKPVKDIMDNNKGILYESFSPMKCRNKTIEDLATTRFPYFKNKHHWVHAREAFLHLKEFKDKFKYEGERFVRGVPCDVWIYRSDQLGEDGFNEIEWYFTQKNVTEISSLGNLREKQVPVRVVGYYGNYTKESFEMEIYDYKHEVTDEDFENPIRDCLKVNGKLYTVQLFVLGIPFQKISTISHLKATILKALQEFTERREEGRFMMEFITSGDHVNLLLSIVPMLNENINHLYKIATKIERAIKTKTLKFSYQVSDDGETHEGYFAKDFIDFEQARCDFEEPVTSVKKEEIGILIFFVFFALMVGFIVAVVLLNWRLAKNGHHLREMLRKRGNLDNEGLPRAHYVNNNDEGIVIPRLTNEDPSPQVTSPAKPEIETEAPPEHQDDDTERKANGDVEMENIPIE</sequence>